<sequence length="46" mass="5103">MSAKEKKVHHDKEPDLRGTLASVSLVGLFIVITWVGAFTLFLSRGF</sequence>
<keyword evidence="1" id="KW-1133">Transmembrane helix</keyword>
<gene>
    <name evidence="2" type="ORF">GCM10010978_17710</name>
</gene>
<evidence type="ECO:0008006" key="4">
    <source>
        <dbReference type="Google" id="ProtNLM"/>
    </source>
</evidence>
<name>A0A8J2XEZ0_9BACI</name>
<reference evidence="2" key="1">
    <citation type="journal article" date="2014" name="Int. J. Syst. Evol. Microbiol.">
        <title>Complete genome sequence of Corynebacterium casei LMG S-19264T (=DSM 44701T), isolated from a smear-ripened cheese.</title>
        <authorList>
            <consortium name="US DOE Joint Genome Institute (JGI-PGF)"/>
            <person name="Walter F."/>
            <person name="Albersmeier A."/>
            <person name="Kalinowski J."/>
            <person name="Ruckert C."/>
        </authorList>
    </citation>
    <scope>NUCLEOTIDE SEQUENCE</scope>
    <source>
        <strain evidence="2">CGMCC 1.12360</strain>
    </source>
</reference>
<dbReference type="Pfam" id="PF08113">
    <property type="entry name" value="CoxIIa"/>
    <property type="match status" value="1"/>
</dbReference>
<accession>A0A8J2XEZ0</accession>
<proteinExistence type="predicted"/>
<dbReference type="Proteomes" id="UP000602050">
    <property type="component" value="Unassembled WGS sequence"/>
</dbReference>
<comment type="caution">
    <text evidence="2">The sequence shown here is derived from an EMBL/GenBank/DDBJ whole genome shotgun (WGS) entry which is preliminary data.</text>
</comment>
<dbReference type="EMBL" id="BMEV01000029">
    <property type="protein sequence ID" value="GFZ76433.1"/>
    <property type="molecule type" value="Genomic_DNA"/>
</dbReference>
<evidence type="ECO:0000256" key="1">
    <source>
        <dbReference type="SAM" id="Phobius"/>
    </source>
</evidence>
<dbReference type="InterPro" id="IPR012538">
    <property type="entry name" value="Cyt_c_oxidase_su2a"/>
</dbReference>
<keyword evidence="3" id="KW-1185">Reference proteome</keyword>
<keyword evidence="1" id="KW-0812">Transmembrane</keyword>
<evidence type="ECO:0000313" key="3">
    <source>
        <dbReference type="Proteomes" id="UP000602050"/>
    </source>
</evidence>
<evidence type="ECO:0000313" key="2">
    <source>
        <dbReference type="EMBL" id="GFZ76433.1"/>
    </source>
</evidence>
<protein>
    <recommendedName>
        <fullName evidence="4">Cytochrome c oxidase subunit 2A</fullName>
    </recommendedName>
</protein>
<dbReference type="AlphaFoldDB" id="A0A8J2XEZ0"/>
<keyword evidence="1" id="KW-0472">Membrane</keyword>
<reference evidence="2" key="2">
    <citation type="submission" date="2020-09" db="EMBL/GenBank/DDBJ databases">
        <authorList>
            <person name="Sun Q."/>
            <person name="Zhou Y."/>
        </authorList>
    </citation>
    <scope>NUCLEOTIDE SEQUENCE</scope>
    <source>
        <strain evidence="2">CGMCC 1.12360</strain>
    </source>
</reference>
<dbReference type="RefSeq" id="WP_188392041.1">
    <property type="nucleotide sequence ID" value="NZ_BMEV01000029.1"/>
</dbReference>
<feature type="transmembrane region" description="Helical" evidence="1">
    <location>
        <begin position="20"/>
        <end position="42"/>
    </location>
</feature>
<organism evidence="2 3">
    <name type="scientific">Compostibacillus humi</name>
    <dbReference type="NCBI Taxonomy" id="1245525"/>
    <lineage>
        <taxon>Bacteria</taxon>
        <taxon>Bacillati</taxon>
        <taxon>Bacillota</taxon>
        <taxon>Bacilli</taxon>
        <taxon>Bacillales</taxon>
        <taxon>Bacillaceae</taxon>
        <taxon>Compostibacillus</taxon>
    </lineage>
</organism>